<dbReference type="Gene3D" id="2.60.40.650">
    <property type="match status" value="1"/>
</dbReference>
<organism evidence="4 5">
    <name type="scientific">Streptosporangium sandarakinum</name>
    <dbReference type="NCBI Taxonomy" id="1260955"/>
    <lineage>
        <taxon>Bacteria</taxon>
        <taxon>Bacillati</taxon>
        <taxon>Actinomycetota</taxon>
        <taxon>Actinomycetes</taxon>
        <taxon>Streptosporangiales</taxon>
        <taxon>Streptosporangiaceae</taxon>
        <taxon>Streptosporangium</taxon>
    </lineage>
</organism>
<protein>
    <recommendedName>
        <fullName evidence="6">DUF4082 domain-containing protein</fullName>
    </recommendedName>
</protein>
<sequence>MRDDEKRRGARRRRAVPIAVLILGVCVAVAVGLPQAVWAQSRTPGADRSADRFAARADCPPTSEICLENSLPGNPYSEWNVPGAGSSHIQGYPVQMSVNKGETAQFKVSTPATAYRMDIYRVGYYGGMGARKITTIRPSVPLPQQQPACLSDAATGLIDCGNWSVSASWAVPGDAVSGVYLANMVREDGVSGVSQLIFVVRDDSGGSDLLVQTADATWQAYNTYGGNSLYVGSPAGRAFKVSYNRPVITRAKWPETYFFDSEYPMVRWLEANGYDVSYTSSIDTASRGAELLEHKVFFAMGHAEYWSNEMRDNVQNARDAGVNLAFFTGNDIFWKTRWENSIDSAGVPFRTLVCYKETLANAKIDPSPQWTGTWRDPRFSPPSNGGRPENAVTGTLYRVNGNVSDSIVVPAEYGPMRLWRNTSIATLQPGEQAVFPAGTLGYEWNETPEDAFTPQGPVKLSETTLAYPTQILLDFGGTYGAGVATHHLTLYRVTSGALVFGAGTVQWSWGLDANHDRGAGTPTDIRMQQATVNLLADMRVQPASLQAGLVPATPSTDVTPPTSVITSPSSGASVAGQTPVSIQGTAVDAGGGVVAGVEVSVDGGGTWQQATGRANWRFDWTAGAPGPVTILSRAVDDIGNVQKTPTVLNVTVNAGCPCTIWPPDATPAEASKNDPSGIEVGVRFRSASEGFITGIRFYKGPANTGTHIGNLWTNTGTLLATATFTDETAGGWQQVTFSTPVPVRADTTYVASYFAPAGNYAVTRDYFNKAYSNGLLTALANGTDGGNGLYTYSKVSTFPTSTYRATNAWVDVVFTASSSLWDDTALPAVPTQPDSKAVALGLKFQASVPGFIRGIRFYKGPQNTGAHTGSLWTLDGQLLGSVTFTGETASGWQRAIFPTPIPINASTTYVISYHTTSGYYSVTRPYFTAQYSRGRLTALADGAAGGNGVYTYSGTNVFPTSTYKAANYWVDVLFDGTQTPAAAAAAAAAPRRGSAPDAAGPSAAGADGSRDAAPDRSRPSPREAGGPAARLA</sequence>
<gene>
    <name evidence="4" type="ORF">HDA43_005872</name>
</gene>
<feature type="region of interest" description="Disordered" evidence="1">
    <location>
        <begin position="370"/>
        <end position="389"/>
    </location>
</feature>
<dbReference type="InterPro" id="IPR025141">
    <property type="entry name" value="DUF4082"/>
</dbReference>
<feature type="compositionally biased region" description="Basic and acidic residues" evidence="1">
    <location>
        <begin position="1008"/>
        <end position="1021"/>
    </location>
</feature>
<evidence type="ECO:0008006" key="6">
    <source>
        <dbReference type="Google" id="ProtNLM"/>
    </source>
</evidence>
<reference evidence="4 5" key="1">
    <citation type="submission" date="2020-07" db="EMBL/GenBank/DDBJ databases">
        <title>Sequencing the genomes of 1000 actinobacteria strains.</title>
        <authorList>
            <person name="Klenk H.-P."/>
        </authorList>
    </citation>
    <scope>NUCLEOTIDE SEQUENCE [LARGE SCALE GENOMIC DNA]</scope>
    <source>
        <strain evidence="4 5">DSM 45763</strain>
    </source>
</reference>
<comment type="caution">
    <text evidence="4">The sequence shown here is derived from an EMBL/GenBank/DDBJ whole genome shotgun (WGS) entry which is preliminary data.</text>
</comment>
<dbReference type="RefSeq" id="WP_179827271.1">
    <property type="nucleotide sequence ID" value="NZ_JACCCO010000003.1"/>
</dbReference>
<evidence type="ECO:0000313" key="5">
    <source>
        <dbReference type="Proteomes" id="UP000576393"/>
    </source>
</evidence>
<dbReference type="AlphaFoldDB" id="A0A852VBY1"/>
<dbReference type="Pfam" id="PF20254">
    <property type="entry name" value="DMFA2_C"/>
    <property type="match status" value="1"/>
</dbReference>
<evidence type="ECO:0000256" key="1">
    <source>
        <dbReference type="SAM" id="MobiDB-lite"/>
    </source>
</evidence>
<feature type="domain" description="DUF4082" evidence="2">
    <location>
        <begin position="825"/>
        <end position="970"/>
    </location>
</feature>
<dbReference type="EMBL" id="JACCCO010000003">
    <property type="protein sequence ID" value="NYF43645.1"/>
    <property type="molecule type" value="Genomic_DNA"/>
</dbReference>
<feature type="region of interest" description="Disordered" evidence="1">
    <location>
        <begin position="985"/>
        <end position="1032"/>
    </location>
</feature>
<feature type="compositionally biased region" description="Low complexity" evidence="1">
    <location>
        <begin position="551"/>
        <end position="570"/>
    </location>
</feature>
<accession>A0A852VBY1</accession>
<dbReference type="Pfam" id="PF13313">
    <property type="entry name" value="DUF4082"/>
    <property type="match status" value="2"/>
</dbReference>
<feature type="domain" description="N,N-dimethylformamidase beta subunit-like C-terminal" evidence="3">
    <location>
        <begin position="117"/>
        <end position="514"/>
    </location>
</feature>
<dbReference type="SUPFAM" id="SSF81296">
    <property type="entry name" value="E set domains"/>
    <property type="match status" value="1"/>
</dbReference>
<feature type="domain" description="DUF4082" evidence="2">
    <location>
        <begin position="665"/>
        <end position="810"/>
    </location>
</feature>
<dbReference type="InterPro" id="IPR014756">
    <property type="entry name" value="Ig_E-set"/>
</dbReference>
<evidence type="ECO:0000259" key="2">
    <source>
        <dbReference type="Pfam" id="PF13313"/>
    </source>
</evidence>
<name>A0A852VBY1_9ACTN</name>
<dbReference type="Pfam" id="PF17957">
    <property type="entry name" value="Big_7"/>
    <property type="match status" value="1"/>
</dbReference>
<proteinExistence type="predicted"/>
<evidence type="ECO:0000313" key="4">
    <source>
        <dbReference type="EMBL" id="NYF43645.1"/>
    </source>
</evidence>
<feature type="region of interest" description="Disordered" evidence="1">
    <location>
        <begin position="551"/>
        <end position="577"/>
    </location>
</feature>
<feature type="compositionally biased region" description="Low complexity" evidence="1">
    <location>
        <begin position="985"/>
        <end position="1007"/>
    </location>
</feature>
<dbReference type="Proteomes" id="UP000576393">
    <property type="component" value="Unassembled WGS sequence"/>
</dbReference>
<evidence type="ECO:0000259" key="3">
    <source>
        <dbReference type="Pfam" id="PF20254"/>
    </source>
</evidence>
<keyword evidence="5" id="KW-1185">Reference proteome</keyword>
<dbReference type="InterPro" id="IPR046540">
    <property type="entry name" value="DMFA2_C"/>
</dbReference>